<keyword evidence="4" id="KW-1185">Reference proteome</keyword>
<dbReference type="OrthoDB" id="26838at2759"/>
<dbReference type="Gene3D" id="3.30.420.10">
    <property type="entry name" value="Ribonuclease H-like superfamily/Ribonuclease H"/>
    <property type="match status" value="1"/>
</dbReference>
<gene>
    <name evidence="3" type="ORF">MATL_G00164140</name>
</gene>
<feature type="region of interest" description="Disordered" evidence="1">
    <location>
        <begin position="1"/>
        <end position="22"/>
    </location>
</feature>
<dbReference type="AlphaFoldDB" id="A0A9D3PT99"/>
<dbReference type="InterPro" id="IPR052144">
    <property type="entry name" value="piRNA_biogenesis_EXD1"/>
</dbReference>
<evidence type="ECO:0000313" key="4">
    <source>
        <dbReference type="Proteomes" id="UP001046870"/>
    </source>
</evidence>
<dbReference type="CDD" id="cd06148">
    <property type="entry name" value="Egl_like_exo"/>
    <property type="match status" value="1"/>
</dbReference>
<dbReference type="GO" id="GO:0003676">
    <property type="term" value="F:nucleic acid binding"/>
    <property type="evidence" value="ECO:0007669"/>
    <property type="project" value="InterPro"/>
</dbReference>
<organism evidence="3 4">
    <name type="scientific">Megalops atlanticus</name>
    <name type="common">Tarpon</name>
    <name type="synonym">Clupea gigantea</name>
    <dbReference type="NCBI Taxonomy" id="7932"/>
    <lineage>
        <taxon>Eukaryota</taxon>
        <taxon>Metazoa</taxon>
        <taxon>Chordata</taxon>
        <taxon>Craniata</taxon>
        <taxon>Vertebrata</taxon>
        <taxon>Euteleostomi</taxon>
        <taxon>Actinopterygii</taxon>
        <taxon>Neopterygii</taxon>
        <taxon>Teleostei</taxon>
        <taxon>Elopiformes</taxon>
        <taxon>Megalopidae</taxon>
        <taxon>Megalops</taxon>
    </lineage>
</organism>
<dbReference type="GO" id="GO:1990923">
    <property type="term" value="C:PET complex"/>
    <property type="evidence" value="ECO:0007669"/>
    <property type="project" value="TreeGrafter"/>
</dbReference>
<dbReference type="Pfam" id="PF01612">
    <property type="entry name" value="DNA_pol_A_exo1"/>
    <property type="match status" value="1"/>
</dbReference>
<dbReference type="InterPro" id="IPR036397">
    <property type="entry name" value="RNaseH_sf"/>
</dbReference>
<sequence>MNVESPNATKSEQGNNADCDHSTEGQLTMAEFQPYRKSVKLDDDSDESEYIDFVVIDEFHEKFGPAVMQIRKQQVVGIGSDGVGVFQHERLCWLQIATKARVYLFDILLLGAKAFKNGLSMILESNQVLKVTHDCRGLAGCLWTQYGVKLANVFDTQVADVMHFHAETGGFLPDRVSTLHEVVRLHLKIPPSCLASLKVKDQFTEEDRKVWYVRPCPASLLKVMALSVIHLQPLRLVLLDTLMSDYTSRVDSYLSQSQEEPVRMQPIGTSSGLELPSELRELERMRRERRQWARETYPVTEDGLLVRSSPRPAPPAEAPSEDHAPQIPTERPGPAEAGETATPIRLPKPGDGDVNRWENGSDRPTGRLGVTQTPEQATSEAVPAAVAAGGTPVQILELDVEKVIGRGQGLQTEGMPALAADPAAGRGLCRQIPSHISRELPGAGKPQPAGRMAEAPPGPAPPFPEVPVVWSGGAGGAVPQGAALKAGATPTGTLPKNIISFGRGLLLQRPPVFP</sequence>
<evidence type="ECO:0000256" key="1">
    <source>
        <dbReference type="SAM" id="MobiDB-lite"/>
    </source>
</evidence>
<dbReference type="PANTHER" id="PTHR46628:SF1">
    <property type="entry name" value="PIRNA BIOGENESIS PROTEIN EXD1"/>
    <property type="match status" value="1"/>
</dbReference>
<feature type="region of interest" description="Disordered" evidence="1">
    <location>
        <begin position="438"/>
        <end position="462"/>
    </location>
</feature>
<dbReference type="SUPFAM" id="SSF53098">
    <property type="entry name" value="Ribonuclease H-like"/>
    <property type="match status" value="1"/>
</dbReference>
<dbReference type="InterPro" id="IPR002562">
    <property type="entry name" value="3'-5'_exonuclease_dom"/>
</dbReference>
<dbReference type="PANTHER" id="PTHR46628">
    <property type="entry name" value="PIRNA BIOGENESIS PROTEIN EXD1"/>
    <property type="match status" value="1"/>
</dbReference>
<evidence type="ECO:0000259" key="2">
    <source>
        <dbReference type="Pfam" id="PF01612"/>
    </source>
</evidence>
<reference evidence="3" key="1">
    <citation type="submission" date="2021-01" db="EMBL/GenBank/DDBJ databases">
        <authorList>
            <person name="Zahm M."/>
            <person name="Roques C."/>
            <person name="Cabau C."/>
            <person name="Klopp C."/>
            <person name="Donnadieu C."/>
            <person name="Jouanno E."/>
            <person name="Lampietro C."/>
            <person name="Louis A."/>
            <person name="Herpin A."/>
            <person name="Echchiki A."/>
            <person name="Berthelot C."/>
            <person name="Parey E."/>
            <person name="Roest-Crollius H."/>
            <person name="Braasch I."/>
            <person name="Postlethwait J."/>
            <person name="Bobe J."/>
            <person name="Montfort J."/>
            <person name="Bouchez O."/>
            <person name="Begum T."/>
            <person name="Mejri S."/>
            <person name="Adams A."/>
            <person name="Chen W.-J."/>
            <person name="Guiguen Y."/>
        </authorList>
    </citation>
    <scope>NUCLEOTIDE SEQUENCE</scope>
    <source>
        <strain evidence="3">YG-15Mar2019-1</strain>
        <tissue evidence="3">Brain</tissue>
    </source>
</reference>
<feature type="region of interest" description="Disordered" evidence="1">
    <location>
        <begin position="301"/>
        <end position="378"/>
    </location>
</feature>
<dbReference type="GO" id="GO:0008408">
    <property type="term" value="F:3'-5' exonuclease activity"/>
    <property type="evidence" value="ECO:0007669"/>
    <property type="project" value="InterPro"/>
</dbReference>
<dbReference type="EMBL" id="JAFDVH010000013">
    <property type="protein sequence ID" value="KAG7466382.1"/>
    <property type="molecule type" value="Genomic_DNA"/>
</dbReference>
<feature type="domain" description="3'-5' exonuclease" evidence="2">
    <location>
        <begin position="88"/>
        <end position="160"/>
    </location>
</feature>
<dbReference type="InterPro" id="IPR012337">
    <property type="entry name" value="RNaseH-like_sf"/>
</dbReference>
<proteinExistence type="predicted"/>
<feature type="region of interest" description="Disordered" evidence="1">
    <location>
        <begin position="255"/>
        <end position="279"/>
    </location>
</feature>
<evidence type="ECO:0000313" key="3">
    <source>
        <dbReference type="EMBL" id="KAG7466382.1"/>
    </source>
</evidence>
<comment type="caution">
    <text evidence="3">The sequence shown here is derived from an EMBL/GenBank/DDBJ whole genome shotgun (WGS) entry which is preliminary data.</text>
</comment>
<name>A0A9D3PT99_MEGAT</name>
<dbReference type="GO" id="GO:0034587">
    <property type="term" value="P:piRNA processing"/>
    <property type="evidence" value="ECO:0007669"/>
    <property type="project" value="TreeGrafter"/>
</dbReference>
<protein>
    <recommendedName>
        <fullName evidence="2">3'-5' exonuclease domain-containing protein</fullName>
    </recommendedName>
</protein>
<feature type="compositionally biased region" description="Polar residues" evidence="1">
    <location>
        <begin position="1"/>
        <end position="16"/>
    </location>
</feature>
<dbReference type="Proteomes" id="UP001046870">
    <property type="component" value="Chromosome 13"/>
</dbReference>
<accession>A0A9D3PT99</accession>
<feature type="compositionally biased region" description="Basic and acidic residues" evidence="1">
    <location>
        <begin position="348"/>
        <end position="365"/>
    </location>
</feature>